<evidence type="ECO:0000313" key="2">
    <source>
        <dbReference type="Proteomes" id="UP000324767"/>
    </source>
</evidence>
<proteinExistence type="predicted"/>
<sequence>MYQGASLPTLEQEPAWTLDGILMTKSPCLVGRSSLASPADAIAFGLSTTVHGRHCWTGEGIDAGQFDKPKRMVAHAMISLKTPSCPVIAQPPCKIGNTGYTGYTRNNSLHSHCLSSGQASQVTPQTGLPH</sequence>
<evidence type="ECO:0000313" key="1">
    <source>
        <dbReference type="EMBL" id="KAA6406829.1"/>
    </source>
</evidence>
<reference evidence="1 2" key="1">
    <citation type="submission" date="2019-09" db="EMBL/GenBank/DDBJ databases">
        <title>The hologenome of the rock-dwelling lichen Lasallia pustulata.</title>
        <authorList>
            <person name="Greshake Tzovaras B."/>
            <person name="Segers F."/>
            <person name="Bicker A."/>
            <person name="Dal Grande F."/>
            <person name="Otte J."/>
            <person name="Hankeln T."/>
            <person name="Schmitt I."/>
            <person name="Ebersberger I."/>
        </authorList>
    </citation>
    <scope>NUCLEOTIDE SEQUENCE [LARGE SCALE GENOMIC DNA]</scope>
    <source>
        <strain evidence="1">A1-1</strain>
    </source>
</reference>
<dbReference type="Proteomes" id="UP000324767">
    <property type="component" value="Unassembled WGS sequence"/>
</dbReference>
<gene>
    <name evidence="1" type="ORF">FRX48_09327</name>
</gene>
<dbReference type="EMBL" id="VXIT01000022">
    <property type="protein sequence ID" value="KAA6406829.1"/>
    <property type="molecule type" value="Genomic_DNA"/>
</dbReference>
<protein>
    <submittedName>
        <fullName evidence="1">Uncharacterized protein</fullName>
    </submittedName>
</protein>
<organism evidence="1 2">
    <name type="scientific">Lasallia pustulata</name>
    <dbReference type="NCBI Taxonomy" id="136370"/>
    <lineage>
        <taxon>Eukaryota</taxon>
        <taxon>Fungi</taxon>
        <taxon>Dikarya</taxon>
        <taxon>Ascomycota</taxon>
        <taxon>Pezizomycotina</taxon>
        <taxon>Lecanoromycetes</taxon>
        <taxon>OSLEUM clade</taxon>
        <taxon>Umbilicariomycetidae</taxon>
        <taxon>Umbilicariales</taxon>
        <taxon>Umbilicariaceae</taxon>
        <taxon>Lasallia</taxon>
    </lineage>
</organism>
<name>A0A5M8PC04_9LECA</name>
<comment type="caution">
    <text evidence="1">The sequence shown here is derived from an EMBL/GenBank/DDBJ whole genome shotgun (WGS) entry which is preliminary data.</text>
</comment>
<dbReference type="AlphaFoldDB" id="A0A5M8PC04"/>
<accession>A0A5M8PC04</accession>